<protein>
    <submittedName>
        <fullName evidence="2">Uncharacterized protein LOC110974774</fullName>
    </submittedName>
</protein>
<accession>A0A8B7XQ76</accession>
<dbReference type="AlphaFoldDB" id="A0A8B7XQ76"/>
<dbReference type="OMA" id="FLPEYIH"/>
<dbReference type="Proteomes" id="UP000694845">
    <property type="component" value="Unplaced"/>
</dbReference>
<evidence type="ECO:0000313" key="2">
    <source>
        <dbReference type="RefSeq" id="XP_022082332.1"/>
    </source>
</evidence>
<dbReference type="GeneID" id="110974774"/>
<proteinExistence type="predicted"/>
<keyword evidence="1" id="KW-1185">Reference proteome</keyword>
<gene>
    <name evidence="2" type="primary">LOC110974774</name>
</gene>
<dbReference type="RefSeq" id="XP_022082332.1">
    <property type="nucleotide sequence ID" value="XM_022226640.1"/>
</dbReference>
<name>A0A8B7XQ76_ACAPL</name>
<reference evidence="2" key="1">
    <citation type="submission" date="2025-08" db="UniProtKB">
        <authorList>
            <consortium name="RefSeq"/>
        </authorList>
    </citation>
    <scope>IDENTIFICATION</scope>
</reference>
<evidence type="ECO:0000313" key="1">
    <source>
        <dbReference type="Proteomes" id="UP000694845"/>
    </source>
</evidence>
<sequence length="285" mass="32343">MGSSPRKSAKNLLGLDEFGALLSEIKSDSSNQIRSGNSEFGREHWKQLLKSPIYGRICLTEGSNRQDIPVKLSSAPGRKTAFVFGPDTVCGALLTKKPYELLLHLGFLPEYIHLKACIQKAKYWIVLLSGALNTWQRPIVPATWEGMEELIHTCYPAALEAVLSHWQTIKDNPVASFEEEVDYKFIAAVSDPSGPLYMGYDRFVSLPKPQTAWQTRLFLYCELRMFELFSGDGLTSREDGTKGEKEYVCMNYELEKIDRKLWLAIPLDVEVPEEVKMKYADNSYK</sequence>
<dbReference type="OrthoDB" id="9973264at2759"/>
<dbReference type="KEGG" id="aplc:110974774"/>
<organism evidence="1 2">
    <name type="scientific">Acanthaster planci</name>
    <name type="common">Crown-of-thorns starfish</name>
    <dbReference type="NCBI Taxonomy" id="133434"/>
    <lineage>
        <taxon>Eukaryota</taxon>
        <taxon>Metazoa</taxon>
        <taxon>Echinodermata</taxon>
        <taxon>Eleutherozoa</taxon>
        <taxon>Asterozoa</taxon>
        <taxon>Asteroidea</taxon>
        <taxon>Valvatacea</taxon>
        <taxon>Valvatida</taxon>
        <taxon>Acanthasteridae</taxon>
        <taxon>Acanthaster</taxon>
    </lineage>
</organism>